<keyword evidence="4 6" id="KW-1133">Transmembrane helix</keyword>
<keyword evidence="5 6" id="KW-0472">Membrane</keyword>
<dbReference type="EMBL" id="JAAGWZ010000002">
    <property type="protein sequence ID" value="NEM91324.1"/>
    <property type="molecule type" value="Genomic_DNA"/>
</dbReference>
<comment type="similarity">
    <text evidence="2">Belongs to the GtrA family.</text>
</comment>
<dbReference type="PANTHER" id="PTHR38459:SF1">
    <property type="entry name" value="PROPHAGE BACTOPRENOL-LINKED GLUCOSE TRANSLOCASE HOMOLOG"/>
    <property type="match status" value="1"/>
</dbReference>
<name>A0A7C9TRI5_9MICO</name>
<evidence type="ECO:0000313" key="9">
    <source>
        <dbReference type="Proteomes" id="UP000479756"/>
    </source>
</evidence>
<dbReference type="GO" id="GO:0000271">
    <property type="term" value="P:polysaccharide biosynthetic process"/>
    <property type="evidence" value="ECO:0007669"/>
    <property type="project" value="InterPro"/>
</dbReference>
<dbReference type="InterPro" id="IPR051401">
    <property type="entry name" value="GtrA_CellWall_Glycosyl"/>
</dbReference>
<dbReference type="RefSeq" id="WP_163472993.1">
    <property type="nucleotide sequence ID" value="NZ_JAAGWZ010000002.1"/>
</dbReference>
<evidence type="ECO:0000313" key="8">
    <source>
        <dbReference type="EMBL" id="NEM91324.1"/>
    </source>
</evidence>
<feature type="transmembrane region" description="Helical" evidence="6">
    <location>
        <begin position="82"/>
        <end position="102"/>
    </location>
</feature>
<evidence type="ECO:0000256" key="2">
    <source>
        <dbReference type="ARBA" id="ARBA00009399"/>
    </source>
</evidence>
<evidence type="ECO:0000256" key="5">
    <source>
        <dbReference type="ARBA" id="ARBA00023136"/>
    </source>
</evidence>
<proteinExistence type="inferred from homology"/>
<dbReference type="GO" id="GO:0005886">
    <property type="term" value="C:plasma membrane"/>
    <property type="evidence" value="ECO:0007669"/>
    <property type="project" value="TreeGrafter"/>
</dbReference>
<organism evidence="8 9">
    <name type="scientific">Galbitalea soli</name>
    <dbReference type="NCBI Taxonomy" id="1268042"/>
    <lineage>
        <taxon>Bacteria</taxon>
        <taxon>Bacillati</taxon>
        <taxon>Actinomycetota</taxon>
        <taxon>Actinomycetes</taxon>
        <taxon>Micrococcales</taxon>
        <taxon>Microbacteriaceae</taxon>
        <taxon>Galbitalea</taxon>
    </lineage>
</organism>
<dbReference type="AlphaFoldDB" id="A0A7C9TRI5"/>
<comment type="caution">
    <text evidence="8">The sequence shown here is derived from an EMBL/GenBank/DDBJ whole genome shotgun (WGS) entry which is preliminary data.</text>
</comment>
<feature type="domain" description="GtrA/DPMS transmembrane" evidence="7">
    <location>
        <begin position="10"/>
        <end position="137"/>
    </location>
</feature>
<keyword evidence="9" id="KW-1185">Reference proteome</keyword>
<evidence type="ECO:0000259" key="7">
    <source>
        <dbReference type="Pfam" id="PF04138"/>
    </source>
</evidence>
<evidence type="ECO:0000256" key="6">
    <source>
        <dbReference type="SAM" id="Phobius"/>
    </source>
</evidence>
<keyword evidence="3 6" id="KW-0812">Transmembrane</keyword>
<evidence type="ECO:0000256" key="1">
    <source>
        <dbReference type="ARBA" id="ARBA00004141"/>
    </source>
</evidence>
<dbReference type="Pfam" id="PF04138">
    <property type="entry name" value="GtrA_DPMS_TM"/>
    <property type="match status" value="1"/>
</dbReference>
<dbReference type="InterPro" id="IPR007267">
    <property type="entry name" value="GtrA_DPMS_TM"/>
</dbReference>
<feature type="transmembrane region" description="Helical" evidence="6">
    <location>
        <begin position="12"/>
        <end position="32"/>
    </location>
</feature>
<accession>A0A7C9TRI5</accession>
<evidence type="ECO:0000256" key="4">
    <source>
        <dbReference type="ARBA" id="ARBA00022989"/>
    </source>
</evidence>
<feature type="transmembrane region" description="Helical" evidence="6">
    <location>
        <begin position="44"/>
        <end position="61"/>
    </location>
</feature>
<comment type="subcellular location">
    <subcellularLocation>
        <location evidence="1">Membrane</location>
        <topology evidence="1">Multi-pass membrane protein</topology>
    </subcellularLocation>
</comment>
<protein>
    <submittedName>
        <fullName evidence="8">GtrA family protein</fullName>
    </submittedName>
</protein>
<evidence type="ECO:0000256" key="3">
    <source>
        <dbReference type="ARBA" id="ARBA00022692"/>
    </source>
</evidence>
<sequence length="165" mass="17994">MRTLFAQIARFGVVGAGGFVLDLSVFNLLRATVFNPDQVHEGPIWAKVVSTSVAIVFNWLGNRYWTFRKEKRKHPVREGLEFLVVSLVGMGIGVACLWISHYALGLTSALADNISSNVIGLGLGTLFRFALYRLWVFKNDDDEVAPSHREAGAASGEPLTASAGN</sequence>
<reference evidence="8 9" key="1">
    <citation type="journal article" date="2014" name="Int. J. Syst. Evol. Microbiol.">
        <title>Description of Galbitalea soli gen. nov., sp. nov., and Frondihabitans sucicola sp. nov.</title>
        <authorList>
            <person name="Kim S.J."/>
            <person name="Lim J.M."/>
            <person name="Ahn J.H."/>
            <person name="Weon H.Y."/>
            <person name="Hamada M."/>
            <person name="Suzuki K."/>
            <person name="Ahn T.Y."/>
            <person name="Kwon S.W."/>
        </authorList>
    </citation>
    <scope>NUCLEOTIDE SEQUENCE [LARGE SCALE GENOMIC DNA]</scope>
    <source>
        <strain evidence="8 9">NBRC 108727</strain>
    </source>
</reference>
<dbReference type="PANTHER" id="PTHR38459">
    <property type="entry name" value="PROPHAGE BACTOPRENOL-LINKED GLUCOSE TRANSLOCASE HOMOLOG"/>
    <property type="match status" value="1"/>
</dbReference>
<feature type="transmembrane region" description="Helical" evidence="6">
    <location>
        <begin position="114"/>
        <end position="131"/>
    </location>
</feature>
<gene>
    <name evidence="8" type="ORF">G3T37_08125</name>
</gene>
<dbReference type="Proteomes" id="UP000479756">
    <property type="component" value="Unassembled WGS sequence"/>
</dbReference>